<evidence type="ECO:0000313" key="2">
    <source>
        <dbReference type="EMBL" id="KKB07874.1"/>
    </source>
</evidence>
<dbReference type="GO" id="GO:0009401">
    <property type="term" value="P:phosphoenolpyruvate-dependent sugar phosphotransferase system"/>
    <property type="evidence" value="ECO:0007669"/>
    <property type="project" value="InterPro"/>
</dbReference>
<feature type="domain" description="PTS EIIA type-2" evidence="1">
    <location>
        <begin position="5"/>
        <end position="148"/>
    </location>
</feature>
<dbReference type="EMBL" id="JZEY01000061">
    <property type="protein sequence ID" value="KKB07874.1"/>
    <property type="molecule type" value="Genomic_DNA"/>
</dbReference>
<dbReference type="GO" id="GO:0030295">
    <property type="term" value="F:protein kinase activator activity"/>
    <property type="evidence" value="ECO:0007669"/>
    <property type="project" value="TreeGrafter"/>
</dbReference>
<dbReference type="Gene3D" id="3.40.930.10">
    <property type="entry name" value="Mannitol-specific EII, Chain A"/>
    <property type="match status" value="1"/>
</dbReference>
<dbReference type="Proteomes" id="UP000033649">
    <property type="component" value="Unassembled WGS sequence"/>
</dbReference>
<dbReference type="InterPro" id="IPR051541">
    <property type="entry name" value="PTS_SugarTrans_NitroReg"/>
</dbReference>
<sequence>MELADILAEDSVLTCTGVTDKRQLFEILAQKAAERTSLSEGEIVDALMAREELGSTGLGNGIAIPHGKLKGLDGVIAVFARLDEPIEFDSVDDQPVDLVMLLLAPVGAGADHLKALSRVARMLRTESVVDVLRSDADTARMRDVLTAPAETNCAA</sequence>
<dbReference type="OrthoDB" id="95460at2"/>
<dbReference type="PROSITE" id="PS00372">
    <property type="entry name" value="PTS_EIIA_TYPE_2_HIS"/>
    <property type="match status" value="1"/>
</dbReference>
<dbReference type="PANTHER" id="PTHR47738:SF1">
    <property type="entry name" value="NITROGEN REGULATORY PROTEIN"/>
    <property type="match status" value="1"/>
</dbReference>
<dbReference type="AlphaFoldDB" id="A0A0F5FG42"/>
<accession>A0A0F5FG42</accession>
<comment type="caution">
    <text evidence="2">The sequence shown here is derived from an EMBL/GenBank/DDBJ whole genome shotgun (WGS) entry which is preliminary data.</text>
</comment>
<dbReference type="InterPro" id="IPR002178">
    <property type="entry name" value="PTS_EIIA_type-2_dom"/>
</dbReference>
<dbReference type="Pfam" id="PF00359">
    <property type="entry name" value="PTS_EIIA_2"/>
    <property type="match status" value="1"/>
</dbReference>
<dbReference type="CDD" id="cd00211">
    <property type="entry name" value="PTS_IIA_fru"/>
    <property type="match status" value="1"/>
</dbReference>
<evidence type="ECO:0000259" key="1">
    <source>
        <dbReference type="PROSITE" id="PS51094"/>
    </source>
</evidence>
<dbReference type="GO" id="GO:0008982">
    <property type="term" value="F:protein-N(PI)-phosphohistidine-sugar phosphotransferase activity"/>
    <property type="evidence" value="ECO:0007669"/>
    <property type="project" value="InterPro"/>
</dbReference>
<reference evidence="2 3" key="1">
    <citation type="submission" date="2015-03" db="EMBL/GenBank/DDBJ databases">
        <authorList>
            <person name="Hassan Y."/>
            <person name="Lepp D."/>
            <person name="Li X.-Z."/>
            <person name="Zhou T."/>
        </authorList>
    </citation>
    <scope>NUCLEOTIDE SEQUENCE [LARGE SCALE GENOMIC DNA]</scope>
    <source>
        <strain evidence="2 3">IPL18</strain>
    </source>
</reference>
<keyword evidence="3" id="KW-1185">Reference proteome</keyword>
<dbReference type="PROSITE" id="PS51094">
    <property type="entry name" value="PTS_EIIA_TYPE_2"/>
    <property type="match status" value="1"/>
</dbReference>
<dbReference type="STRING" id="429727.VE26_14655"/>
<protein>
    <submittedName>
        <fullName evidence="2">Nitrogen regulatory protein</fullName>
    </submittedName>
</protein>
<dbReference type="SUPFAM" id="SSF55804">
    <property type="entry name" value="Phoshotransferase/anion transport protein"/>
    <property type="match status" value="1"/>
</dbReference>
<dbReference type="PANTHER" id="PTHR47738">
    <property type="entry name" value="PTS SYSTEM FRUCTOSE-LIKE EIIA COMPONENT-RELATED"/>
    <property type="match status" value="1"/>
</dbReference>
<evidence type="ECO:0000313" key="3">
    <source>
        <dbReference type="Proteomes" id="UP000033649"/>
    </source>
</evidence>
<proteinExistence type="predicted"/>
<dbReference type="InterPro" id="IPR016152">
    <property type="entry name" value="PTrfase/Anion_transptr"/>
</dbReference>
<gene>
    <name evidence="2" type="ORF">VE26_14655</name>
</gene>
<dbReference type="NCBIfam" id="TIGR01419">
    <property type="entry name" value="nitro_reg_IIA"/>
    <property type="match status" value="1"/>
</dbReference>
<organism evidence="2 3">
    <name type="scientific">Devosia chinhatensis</name>
    <dbReference type="NCBI Taxonomy" id="429727"/>
    <lineage>
        <taxon>Bacteria</taxon>
        <taxon>Pseudomonadati</taxon>
        <taxon>Pseudomonadota</taxon>
        <taxon>Alphaproteobacteria</taxon>
        <taxon>Hyphomicrobiales</taxon>
        <taxon>Devosiaceae</taxon>
        <taxon>Devosia</taxon>
    </lineage>
</organism>
<dbReference type="RefSeq" id="WP_046105905.1">
    <property type="nucleotide sequence ID" value="NZ_JZEY01000061.1"/>
</dbReference>
<dbReference type="PATRIC" id="fig|429727.3.peg.3004"/>
<dbReference type="InterPro" id="IPR006320">
    <property type="entry name" value="PTS_Nitro_regul"/>
</dbReference>
<name>A0A0F5FG42_9HYPH</name>